<dbReference type="PROSITE" id="PS50157">
    <property type="entry name" value="ZINC_FINGER_C2H2_2"/>
    <property type="match status" value="1"/>
</dbReference>
<evidence type="ECO:0000256" key="1">
    <source>
        <dbReference type="PROSITE-ProRule" id="PRU00042"/>
    </source>
</evidence>
<feature type="domain" description="C2H2-type" evidence="3">
    <location>
        <begin position="52"/>
        <end position="74"/>
    </location>
</feature>
<evidence type="ECO:0000256" key="2">
    <source>
        <dbReference type="SAM" id="MobiDB-lite"/>
    </source>
</evidence>
<reference evidence="4 5" key="1">
    <citation type="submission" date="2021-06" db="EMBL/GenBank/DDBJ databases">
        <title>Caerostris extrusa draft genome.</title>
        <authorList>
            <person name="Kono N."/>
            <person name="Arakawa K."/>
        </authorList>
    </citation>
    <scope>NUCLEOTIDE SEQUENCE [LARGE SCALE GENOMIC DNA]</scope>
</reference>
<sequence>MILLHPSVALIDSFPSDRAPLQDLYKFEEDSLLKENLPDHLIVNCGRRKKSFECPICKKKFTRKENRKLHMKSHHCNSSNKELKKSDTKSSGKIEIPTKFTDFLNQANGCPKGLRRPGFKTHFF</sequence>
<evidence type="ECO:0000259" key="3">
    <source>
        <dbReference type="PROSITE" id="PS50157"/>
    </source>
</evidence>
<dbReference type="AlphaFoldDB" id="A0AAV4WYX1"/>
<dbReference type="GO" id="GO:0008270">
    <property type="term" value="F:zinc ion binding"/>
    <property type="evidence" value="ECO:0007669"/>
    <property type="project" value="UniProtKB-KW"/>
</dbReference>
<keyword evidence="1" id="KW-0863">Zinc-finger</keyword>
<keyword evidence="5" id="KW-1185">Reference proteome</keyword>
<protein>
    <submittedName>
        <fullName evidence="4">Zinc finger protein 423</fullName>
    </submittedName>
</protein>
<dbReference type="InterPro" id="IPR036236">
    <property type="entry name" value="Znf_C2H2_sf"/>
</dbReference>
<dbReference type="Proteomes" id="UP001054945">
    <property type="component" value="Unassembled WGS sequence"/>
</dbReference>
<dbReference type="SMART" id="SM00355">
    <property type="entry name" value="ZnF_C2H2"/>
    <property type="match status" value="1"/>
</dbReference>
<feature type="region of interest" description="Disordered" evidence="2">
    <location>
        <begin position="68"/>
        <end position="92"/>
    </location>
</feature>
<proteinExistence type="predicted"/>
<evidence type="ECO:0000313" key="5">
    <source>
        <dbReference type="Proteomes" id="UP001054945"/>
    </source>
</evidence>
<dbReference type="Gene3D" id="3.30.160.60">
    <property type="entry name" value="Classic Zinc Finger"/>
    <property type="match status" value="1"/>
</dbReference>
<organism evidence="4 5">
    <name type="scientific">Caerostris extrusa</name>
    <name type="common">Bark spider</name>
    <name type="synonym">Caerostris bankana</name>
    <dbReference type="NCBI Taxonomy" id="172846"/>
    <lineage>
        <taxon>Eukaryota</taxon>
        <taxon>Metazoa</taxon>
        <taxon>Ecdysozoa</taxon>
        <taxon>Arthropoda</taxon>
        <taxon>Chelicerata</taxon>
        <taxon>Arachnida</taxon>
        <taxon>Araneae</taxon>
        <taxon>Araneomorphae</taxon>
        <taxon>Entelegynae</taxon>
        <taxon>Araneoidea</taxon>
        <taxon>Araneidae</taxon>
        <taxon>Caerostris</taxon>
    </lineage>
</organism>
<dbReference type="SUPFAM" id="SSF57667">
    <property type="entry name" value="beta-beta-alpha zinc fingers"/>
    <property type="match status" value="1"/>
</dbReference>
<feature type="compositionally biased region" description="Basic and acidic residues" evidence="2">
    <location>
        <begin position="81"/>
        <end position="92"/>
    </location>
</feature>
<keyword evidence="1" id="KW-0479">Metal-binding</keyword>
<comment type="caution">
    <text evidence="4">The sequence shown here is derived from an EMBL/GenBank/DDBJ whole genome shotgun (WGS) entry which is preliminary data.</text>
</comment>
<evidence type="ECO:0000313" key="4">
    <source>
        <dbReference type="EMBL" id="GIY87444.1"/>
    </source>
</evidence>
<keyword evidence="1" id="KW-0862">Zinc</keyword>
<accession>A0AAV4WYX1</accession>
<dbReference type="EMBL" id="BPLR01016937">
    <property type="protein sequence ID" value="GIY87444.1"/>
    <property type="molecule type" value="Genomic_DNA"/>
</dbReference>
<name>A0AAV4WYX1_CAEEX</name>
<dbReference type="InterPro" id="IPR013087">
    <property type="entry name" value="Znf_C2H2_type"/>
</dbReference>
<gene>
    <name evidence="4" type="primary">Znf423_3</name>
    <name evidence="4" type="ORF">CEXT_177161</name>
</gene>